<feature type="domain" description="PH" evidence="2">
    <location>
        <begin position="45"/>
        <end position="144"/>
    </location>
</feature>
<dbReference type="HOGENOM" id="CLU_037393_1_0_1"/>
<dbReference type="GeneID" id="20305479"/>
<name>H6BKJ7_EXODN</name>
<evidence type="ECO:0000256" key="1">
    <source>
        <dbReference type="SAM" id="MobiDB-lite"/>
    </source>
</evidence>
<organism evidence="3 4">
    <name type="scientific">Exophiala dermatitidis (strain ATCC 34100 / CBS 525.76 / NIH/UT8656)</name>
    <name type="common">Black yeast</name>
    <name type="synonym">Wangiella dermatitidis</name>
    <dbReference type="NCBI Taxonomy" id="858893"/>
    <lineage>
        <taxon>Eukaryota</taxon>
        <taxon>Fungi</taxon>
        <taxon>Dikarya</taxon>
        <taxon>Ascomycota</taxon>
        <taxon>Pezizomycotina</taxon>
        <taxon>Eurotiomycetes</taxon>
        <taxon>Chaetothyriomycetidae</taxon>
        <taxon>Chaetothyriales</taxon>
        <taxon>Herpotrichiellaceae</taxon>
        <taxon>Exophiala</taxon>
    </lineage>
</organism>
<dbReference type="InterPro" id="IPR011993">
    <property type="entry name" value="PH-like_dom_sf"/>
</dbReference>
<dbReference type="PROSITE" id="PS50003">
    <property type="entry name" value="PH_DOMAIN"/>
    <property type="match status" value="2"/>
</dbReference>
<dbReference type="VEuPathDB" id="FungiDB:HMPREF1120_00840"/>
<dbReference type="Gene3D" id="2.30.29.30">
    <property type="entry name" value="Pleckstrin-homology domain (PH domain)/Phosphotyrosine-binding domain (PTB)"/>
    <property type="match status" value="2"/>
</dbReference>
<dbReference type="SUPFAM" id="SSF50729">
    <property type="entry name" value="PH domain-like"/>
    <property type="match status" value="2"/>
</dbReference>
<dbReference type="Proteomes" id="UP000007304">
    <property type="component" value="Unassembled WGS sequence"/>
</dbReference>
<gene>
    <name evidence="3" type="ORF">HMPREF1120_00840</name>
</gene>
<dbReference type="STRING" id="858893.H6BKJ7"/>
<feature type="region of interest" description="Disordered" evidence="1">
    <location>
        <begin position="279"/>
        <end position="306"/>
    </location>
</feature>
<dbReference type="OrthoDB" id="2157866at2759"/>
<dbReference type="eggNOG" id="ENOG502S0C3">
    <property type="taxonomic scope" value="Eukaryota"/>
</dbReference>
<dbReference type="PANTHER" id="PTHR14336:SF8">
    <property type="entry name" value="PROTEIN OPY1"/>
    <property type="match status" value="1"/>
</dbReference>
<dbReference type="CDD" id="cd13299">
    <property type="entry name" value="PH2_PH_fungal"/>
    <property type="match status" value="1"/>
</dbReference>
<dbReference type="PANTHER" id="PTHR14336">
    <property type="entry name" value="TANDEM PH DOMAIN CONTAINING PROTEIN"/>
    <property type="match status" value="1"/>
</dbReference>
<feature type="compositionally biased region" description="Polar residues" evidence="1">
    <location>
        <begin position="192"/>
        <end position="206"/>
    </location>
</feature>
<feature type="compositionally biased region" description="Polar residues" evidence="1">
    <location>
        <begin position="214"/>
        <end position="244"/>
    </location>
</feature>
<proteinExistence type="predicted"/>
<dbReference type="CDD" id="cd13298">
    <property type="entry name" value="PH1_PH_fungal"/>
    <property type="match status" value="1"/>
</dbReference>
<protein>
    <recommendedName>
        <fullName evidence="2">PH domain-containing protein</fullName>
    </recommendedName>
</protein>
<sequence>MPAPPPHLSPHRIPAAFAPASYQSGHRHLDVFSPVDQNGSFCFDRVIKSGRVNRRIKNKGAWKPSWKPAYLVLRPNLLSVYQNADETDLKASITLSEVNAVAPVRKAHMENVFGVFSPSKNYHFQGLSPADTADWIAHIRAEARTEDEDDFDILAPQFSSQTTYSDMMLPNTSNYESTDLSADEVAPPLEATSFSRSPERYTTASSVHGGASRKGSQVTSHQHQRRTSTLQEYSGNEQFTTSHSDFSDGLGTSLPRTSALSLHNRPPVLTPIASSQQLYKNGPQTIGPKSPVPPPATPNDPTTVDPERVIRHGYLQVLKSHKTGVKGWKWIWVVLRPRTMAFYKDDQEYSAVKVFPMDSVIDAAEIDPISKSKKFCFQVIMDDKSYRFCAPTEDDLAKWLGALKSVLSRRNEADKATGTFKGNGRGHSIVDATAALSLR</sequence>
<dbReference type="RefSeq" id="XP_009153092.1">
    <property type="nucleotide sequence ID" value="XM_009154844.1"/>
</dbReference>
<accession>H6BKJ7</accession>
<dbReference type="EMBL" id="JH226130">
    <property type="protein sequence ID" value="EHY52631.1"/>
    <property type="molecule type" value="Genomic_DNA"/>
</dbReference>
<keyword evidence="4" id="KW-1185">Reference proteome</keyword>
<feature type="region of interest" description="Disordered" evidence="1">
    <location>
        <begin position="190"/>
        <end position="252"/>
    </location>
</feature>
<evidence type="ECO:0000313" key="3">
    <source>
        <dbReference type="EMBL" id="EHY52631.1"/>
    </source>
</evidence>
<dbReference type="Pfam" id="PF00169">
    <property type="entry name" value="PH"/>
    <property type="match status" value="2"/>
</dbReference>
<evidence type="ECO:0000313" key="4">
    <source>
        <dbReference type="Proteomes" id="UP000007304"/>
    </source>
</evidence>
<dbReference type="InParanoid" id="H6BKJ7"/>
<dbReference type="InterPro" id="IPR001849">
    <property type="entry name" value="PH_domain"/>
</dbReference>
<evidence type="ECO:0000259" key="2">
    <source>
        <dbReference type="PROSITE" id="PS50003"/>
    </source>
</evidence>
<reference evidence="3" key="1">
    <citation type="submission" date="2011-07" db="EMBL/GenBank/DDBJ databases">
        <title>The Genome Sequence of Exophiala (Wangiella) dermatitidis NIH/UT8656.</title>
        <authorList>
            <consortium name="The Broad Institute Genome Sequencing Platform"/>
            <person name="Cuomo C."/>
            <person name="Wang Z."/>
            <person name="Hunicke-Smith S."/>
            <person name="Szanislo P.J."/>
            <person name="Earl A."/>
            <person name="Young S.K."/>
            <person name="Zeng Q."/>
            <person name="Gargeya S."/>
            <person name="Fitzgerald M."/>
            <person name="Haas B."/>
            <person name="Abouelleil A."/>
            <person name="Alvarado L."/>
            <person name="Arachchi H.M."/>
            <person name="Berlin A."/>
            <person name="Brown A."/>
            <person name="Chapman S.B."/>
            <person name="Chen Z."/>
            <person name="Dunbar C."/>
            <person name="Freedman E."/>
            <person name="Gearin G."/>
            <person name="Gellesch M."/>
            <person name="Goldberg J."/>
            <person name="Griggs A."/>
            <person name="Gujja S."/>
            <person name="Heiman D."/>
            <person name="Howarth C."/>
            <person name="Larson L."/>
            <person name="Lui A."/>
            <person name="MacDonald P.J.P."/>
            <person name="Montmayeur A."/>
            <person name="Murphy C."/>
            <person name="Neiman D."/>
            <person name="Pearson M."/>
            <person name="Priest M."/>
            <person name="Roberts A."/>
            <person name="Saif S."/>
            <person name="Shea T."/>
            <person name="Shenoy N."/>
            <person name="Sisk P."/>
            <person name="Stolte C."/>
            <person name="Sykes S."/>
            <person name="Wortman J."/>
            <person name="Nusbaum C."/>
            <person name="Birren B."/>
        </authorList>
    </citation>
    <scope>NUCLEOTIDE SEQUENCE</scope>
    <source>
        <strain evidence="3">NIH/UT8656</strain>
    </source>
</reference>
<feature type="domain" description="PH" evidence="2">
    <location>
        <begin position="308"/>
        <end position="408"/>
    </location>
</feature>
<dbReference type="AlphaFoldDB" id="H6BKJ7"/>
<dbReference type="SMART" id="SM00233">
    <property type="entry name" value="PH"/>
    <property type="match status" value="2"/>
</dbReference>
<dbReference type="OMA" id="SWKPAYL"/>
<dbReference type="InterPro" id="IPR051707">
    <property type="entry name" value="PI-Interact_SigTrans_Reg"/>
</dbReference>